<feature type="domain" description="LTI65/LTI78 PGEED repeat" evidence="1">
    <location>
        <begin position="139"/>
        <end position="163"/>
    </location>
</feature>
<comment type="caution">
    <text evidence="2">The sequence shown here is derived from an EMBL/GenBank/DDBJ whole genome shotgun (WGS) entry which is preliminary data.</text>
</comment>
<dbReference type="EMBL" id="PKPP01008948">
    <property type="protein sequence ID" value="PWA49404.1"/>
    <property type="molecule type" value="Genomic_DNA"/>
</dbReference>
<evidence type="ECO:0000313" key="3">
    <source>
        <dbReference type="Proteomes" id="UP000245207"/>
    </source>
</evidence>
<sequence length="269" mass="31628">MKVIKLEGEVTKLSRQKNLQQRIHHYTNIRENNALKSQNEELSRKLRRNDAILILPLTVLDKHHEEVLLGNLRKFQFRKLQIALFVQGSSYLVETLRPQDEYKALSNICIFLAFVGRFGVVVNFKNWRAVTMDEGQGADNGVSVKEYLVETLRPLYEDKALSDICIFFWLLQILLQKIQLRNLEEFQGISYYRLIELYDDTFNPKRRTPTIAMHHSGASKIYINDDMMPEFKMFRLSYKYKFGIDLHNYKIGLLSPPTSHLTHESIFKV</sequence>
<evidence type="ECO:0000259" key="1">
    <source>
        <dbReference type="Pfam" id="PF23399"/>
    </source>
</evidence>
<gene>
    <name evidence="2" type="ORF">CTI12_AA483290</name>
</gene>
<dbReference type="OrthoDB" id="1931597at2759"/>
<dbReference type="InterPro" id="IPR057059">
    <property type="entry name" value="LTI65/LTI78_PGEED"/>
</dbReference>
<reference evidence="2 3" key="1">
    <citation type="journal article" date="2018" name="Mol. Plant">
        <title>The genome of Artemisia annua provides insight into the evolution of Asteraceae family and artemisinin biosynthesis.</title>
        <authorList>
            <person name="Shen Q."/>
            <person name="Zhang L."/>
            <person name="Liao Z."/>
            <person name="Wang S."/>
            <person name="Yan T."/>
            <person name="Shi P."/>
            <person name="Liu M."/>
            <person name="Fu X."/>
            <person name="Pan Q."/>
            <person name="Wang Y."/>
            <person name="Lv Z."/>
            <person name="Lu X."/>
            <person name="Zhang F."/>
            <person name="Jiang W."/>
            <person name="Ma Y."/>
            <person name="Chen M."/>
            <person name="Hao X."/>
            <person name="Li L."/>
            <person name="Tang Y."/>
            <person name="Lv G."/>
            <person name="Zhou Y."/>
            <person name="Sun X."/>
            <person name="Brodelius P.E."/>
            <person name="Rose J.K.C."/>
            <person name="Tang K."/>
        </authorList>
    </citation>
    <scope>NUCLEOTIDE SEQUENCE [LARGE SCALE GENOMIC DNA]</scope>
    <source>
        <strain evidence="3">cv. Huhao1</strain>
        <tissue evidence="2">Leaf</tissue>
    </source>
</reference>
<evidence type="ECO:0000313" key="2">
    <source>
        <dbReference type="EMBL" id="PWA49404.1"/>
    </source>
</evidence>
<dbReference type="AlphaFoldDB" id="A0A2U1LK84"/>
<protein>
    <submittedName>
        <fullName evidence="2">Kinesin motor domain-containing protein</fullName>
    </submittedName>
</protein>
<keyword evidence="3" id="KW-1185">Reference proteome</keyword>
<accession>A0A2U1LK84</accession>
<name>A0A2U1LK84_ARTAN</name>
<organism evidence="2 3">
    <name type="scientific">Artemisia annua</name>
    <name type="common">Sweet wormwood</name>
    <dbReference type="NCBI Taxonomy" id="35608"/>
    <lineage>
        <taxon>Eukaryota</taxon>
        <taxon>Viridiplantae</taxon>
        <taxon>Streptophyta</taxon>
        <taxon>Embryophyta</taxon>
        <taxon>Tracheophyta</taxon>
        <taxon>Spermatophyta</taxon>
        <taxon>Magnoliopsida</taxon>
        <taxon>eudicotyledons</taxon>
        <taxon>Gunneridae</taxon>
        <taxon>Pentapetalae</taxon>
        <taxon>asterids</taxon>
        <taxon>campanulids</taxon>
        <taxon>Asterales</taxon>
        <taxon>Asteraceae</taxon>
        <taxon>Asteroideae</taxon>
        <taxon>Anthemideae</taxon>
        <taxon>Artemisiinae</taxon>
        <taxon>Artemisia</taxon>
    </lineage>
</organism>
<proteinExistence type="predicted"/>
<dbReference type="Proteomes" id="UP000245207">
    <property type="component" value="Unassembled WGS sequence"/>
</dbReference>
<dbReference type="Pfam" id="PF23399">
    <property type="entry name" value="LTI65_PGEED"/>
    <property type="match status" value="1"/>
</dbReference>